<dbReference type="Pfam" id="PF07650">
    <property type="entry name" value="KH_2"/>
    <property type="match status" value="1"/>
</dbReference>
<dbReference type="InterPro" id="IPR018280">
    <property type="entry name" value="Ribosomal_uS3_CS"/>
</dbReference>
<dbReference type="PANTHER" id="PTHR11760">
    <property type="entry name" value="30S/40S RIBOSOMAL PROTEIN S3"/>
    <property type="match status" value="1"/>
</dbReference>
<dbReference type="InterPro" id="IPR057258">
    <property type="entry name" value="Ribosomal_uS3"/>
</dbReference>
<evidence type="ECO:0000259" key="10">
    <source>
        <dbReference type="PROSITE" id="PS50823"/>
    </source>
</evidence>
<dbReference type="NCBIfam" id="TIGR01009">
    <property type="entry name" value="rpsC_bact"/>
    <property type="match status" value="1"/>
</dbReference>
<gene>
    <name evidence="8" type="primary">rpsC</name>
    <name evidence="11" type="ORF">US68_C0008G0032</name>
</gene>
<keyword evidence="2 8" id="KW-0699">rRNA-binding</keyword>
<dbReference type="SUPFAM" id="SSF54814">
    <property type="entry name" value="Prokaryotic type KH domain (KH-domain type II)"/>
    <property type="match status" value="1"/>
</dbReference>
<keyword evidence="4 8" id="KW-0689">Ribosomal protein</keyword>
<evidence type="ECO:0000256" key="6">
    <source>
        <dbReference type="ARBA" id="ARBA00024998"/>
    </source>
</evidence>
<evidence type="ECO:0000256" key="4">
    <source>
        <dbReference type="ARBA" id="ARBA00022980"/>
    </source>
</evidence>
<comment type="subunit">
    <text evidence="8">Part of the 30S ribosomal subunit. Forms a tight complex with proteins S10 and S14.</text>
</comment>
<dbReference type="InterPro" id="IPR009019">
    <property type="entry name" value="KH_sf_prok-type"/>
</dbReference>
<dbReference type="AlphaFoldDB" id="A0A0G0I6J0"/>
<dbReference type="Pfam" id="PF00189">
    <property type="entry name" value="Ribosomal_S3_C"/>
    <property type="match status" value="1"/>
</dbReference>
<evidence type="ECO:0000256" key="9">
    <source>
        <dbReference type="RuleBase" id="RU003624"/>
    </source>
</evidence>
<dbReference type="FunFam" id="3.30.300.20:FF:000001">
    <property type="entry name" value="30S ribosomal protein S3"/>
    <property type="match status" value="1"/>
</dbReference>
<dbReference type="Proteomes" id="UP000034231">
    <property type="component" value="Unassembled WGS sequence"/>
</dbReference>
<dbReference type="InterPro" id="IPR004044">
    <property type="entry name" value="KH_dom_type_2"/>
</dbReference>
<keyword evidence="5 8" id="KW-0687">Ribonucleoprotein</keyword>
<comment type="similarity">
    <text evidence="1 8 9">Belongs to the universal ribosomal protein uS3 family.</text>
</comment>
<dbReference type="GO" id="GO:0003729">
    <property type="term" value="F:mRNA binding"/>
    <property type="evidence" value="ECO:0007669"/>
    <property type="project" value="UniProtKB-UniRule"/>
</dbReference>
<organism evidence="11 12">
    <name type="scientific">Candidatus Shapirobacteria bacterium GW2011_GWE1_38_10</name>
    <dbReference type="NCBI Taxonomy" id="1618488"/>
    <lineage>
        <taxon>Bacteria</taxon>
        <taxon>Candidatus Shapironibacteriota</taxon>
    </lineage>
</organism>
<dbReference type="GO" id="GO:0019843">
    <property type="term" value="F:rRNA binding"/>
    <property type="evidence" value="ECO:0007669"/>
    <property type="project" value="UniProtKB-UniRule"/>
</dbReference>
<dbReference type="Gene3D" id="3.30.300.20">
    <property type="match status" value="1"/>
</dbReference>
<dbReference type="SMART" id="SM00322">
    <property type="entry name" value="KH"/>
    <property type="match status" value="1"/>
</dbReference>
<accession>A0A0G0I6J0</accession>
<evidence type="ECO:0000256" key="7">
    <source>
        <dbReference type="ARBA" id="ARBA00035257"/>
    </source>
</evidence>
<comment type="caution">
    <text evidence="11">The sequence shown here is derived from an EMBL/GenBank/DDBJ whole genome shotgun (WGS) entry which is preliminary data.</text>
</comment>
<sequence length="214" mass="24092">MGQKINPISFRLKTHPNSPEWMSSWFASKGRYKELLLEDYKIRQTLQKRLASAGVVAIRIERSAKKIKLILIVSRPGLVIGRGGKELESIKNEVQKLMTKQSVKTNIDIQVEEFRNTDLSAKLIAEKISYQLAKRMPYRRVVLSAVEKSMAAGVKGIKVILSGRINGAEISRREKFHQGQVPLSTIKAHIDYAEVPCLTRSGYIGVKVYLCLAV</sequence>
<evidence type="ECO:0000256" key="3">
    <source>
        <dbReference type="ARBA" id="ARBA00022884"/>
    </source>
</evidence>
<dbReference type="CDD" id="cd02412">
    <property type="entry name" value="KH-II_30S_S3"/>
    <property type="match status" value="1"/>
</dbReference>
<evidence type="ECO:0000256" key="5">
    <source>
        <dbReference type="ARBA" id="ARBA00023274"/>
    </source>
</evidence>
<dbReference type="GO" id="GO:0022627">
    <property type="term" value="C:cytosolic small ribosomal subunit"/>
    <property type="evidence" value="ECO:0007669"/>
    <property type="project" value="TreeGrafter"/>
</dbReference>
<protein>
    <recommendedName>
        <fullName evidence="7 8">Small ribosomal subunit protein uS3</fullName>
    </recommendedName>
</protein>
<dbReference type="Gene3D" id="3.30.1140.32">
    <property type="entry name" value="Ribosomal protein S3, C-terminal domain"/>
    <property type="match status" value="1"/>
</dbReference>
<comment type="function">
    <text evidence="6 8">Binds the lower part of the 30S subunit head. Binds mRNA in the 70S ribosome, positioning it for translation.</text>
</comment>
<dbReference type="GO" id="GO:0006412">
    <property type="term" value="P:translation"/>
    <property type="evidence" value="ECO:0007669"/>
    <property type="project" value="UniProtKB-UniRule"/>
</dbReference>
<keyword evidence="3 8" id="KW-0694">RNA-binding</keyword>
<dbReference type="InterPro" id="IPR005704">
    <property type="entry name" value="Ribosomal_uS3_bac-typ"/>
</dbReference>
<dbReference type="EMBL" id="LBTX01000008">
    <property type="protein sequence ID" value="KKQ50147.1"/>
    <property type="molecule type" value="Genomic_DNA"/>
</dbReference>
<evidence type="ECO:0000313" key="11">
    <source>
        <dbReference type="EMBL" id="KKQ50147.1"/>
    </source>
</evidence>
<evidence type="ECO:0000313" key="12">
    <source>
        <dbReference type="Proteomes" id="UP000034231"/>
    </source>
</evidence>
<evidence type="ECO:0000256" key="1">
    <source>
        <dbReference type="ARBA" id="ARBA00010761"/>
    </source>
</evidence>
<dbReference type="PROSITE" id="PS50823">
    <property type="entry name" value="KH_TYPE_2"/>
    <property type="match status" value="1"/>
</dbReference>
<dbReference type="SUPFAM" id="SSF54821">
    <property type="entry name" value="Ribosomal protein S3 C-terminal domain"/>
    <property type="match status" value="1"/>
</dbReference>
<proteinExistence type="inferred from homology"/>
<name>A0A0G0I6J0_9BACT</name>
<dbReference type="GO" id="GO:0003735">
    <property type="term" value="F:structural constituent of ribosome"/>
    <property type="evidence" value="ECO:0007669"/>
    <property type="project" value="InterPro"/>
</dbReference>
<feature type="domain" description="KH type-2" evidence="10">
    <location>
        <begin position="42"/>
        <end position="115"/>
    </location>
</feature>
<dbReference type="InterPro" id="IPR004087">
    <property type="entry name" value="KH_dom"/>
</dbReference>
<dbReference type="HAMAP" id="MF_01309_B">
    <property type="entry name" value="Ribosomal_uS3_B"/>
    <property type="match status" value="1"/>
</dbReference>
<evidence type="ECO:0000256" key="2">
    <source>
        <dbReference type="ARBA" id="ARBA00022730"/>
    </source>
</evidence>
<dbReference type="InterPro" id="IPR001351">
    <property type="entry name" value="Ribosomal_uS3_C"/>
</dbReference>
<evidence type="ECO:0000256" key="8">
    <source>
        <dbReference type="HAMAP-Rule" id="MF_01309"/>
    </source>
</evidence>
<dbReference type="PROSITE" id="PS00548">
    <property type="entry name" value="RIBOSOMAL_S3"/>
    <property type="match status" value="1"/>
</dbReference>
<dbReference type="InterPro" id="IPR036419">
    <property type="entry name" value="Ribosomal_S3_C_sf"/>
</dbReference>
<dbReference type="InterPro" id="IPR015946">
    <property type="entry name" value="KH_dom-like_a/b"/>
</dbReference>
<dbReference type="PANTHER" id="PTHR11760:SF19">
    <property type="entry name" value="SMALL RIBOSOMAL SUBUNIT PROTEIN US3C"/>
    <property type="match status" value="1"/>
</dbReference>
<reference evidence="11 12" key="1">
    <citation type="journal article" date="2015" name="Nature">
        <title>rRNA introns, odd ribosomes, and small enigmatic genomes across a large radiation of phyla.</title>
        <authorList>
            <person name="Brown C.T."/>
            <person name="Hug L.A."/>
            <person name="Thomas B.C."/>
            <person name="Sharon I."/>
            <person name="Castelle C.J."/>
            <person name="Singh A."/>
            <person name="Wilkins M.J."/>
            <person name="Williams K.H."/>
            <person name="Banfield J.F."/>
        </authorList>
    </citation>
    <scope>NUCLEOTIDE SEQUENCE [LARGE SCALE GENOMIC DNA]</scope>
</reference>